<dbReference type="AlphaFoldDB" id="A0A4V2KCK7"/>
<dbReference type="Proteomes" id="UP000293172">
    <property type="component" value="Unassembled WGS sequence"/>
</dbReference>
<dbReference type="EMBL" id="QJUM01000005">
    <property type="protein sequence ID" value="TBV08191.1"/>
    <property type="molecule type" value="Genomic_DNA"/>
</dbReference>
<dbReference type="InterPro" id="IPR018968">
    <property type="entry name" value="Phasin"/>
</dbReference>
<evidence type="ECO:0000313" key="4">
    <source>
        <dbReference type="Proteomes" id="UP000291334"/>
    </source>
</evidence>
<accession>A0A4V2KCK7</accession>
<gene>
    <name evidence="3" type="ORF">DNK34_05515</name>
    <name evidence="2" type="ORF">DNK44_07425</name>
</gene>
<protein>
    <submittedName>
        <fullName evidence="2">Phasin</fullName>
    </submittedName>
</protein>
<reference evidence="4 5" key="1">
    <citation type="submission" date="2018-06" db="EMBL/GenBank/DDBJ databases">
        <title>Three novel Pseudomonas species isolated from symptomatic oak.</title>
        <authorList>
            <person name="Bueno-Gonzalez V."/>
            <person name="Brady C."/>
        </authorList>
    </citation>
    <scope>NUCLEOTIDE SEQUENCE [LARGE SCALE GENOMIC DNA]</scope>
    <source>
        <strain evidence="3 4">P26B</strain>
        <strain evidence="2 5">P6B</strain>
    </source>
</reference>
<evidence type="ECO:0000313" key="5">
    <source>
        <dbReference type="Proteomes" id="UP000293172"/>
    </source>
</evidence>
<evidence type="ECO:0000313" key="2">
    <source>
        <dbReference type="EMBL" id="TBU95382.1"/>
    </source>
</evidence>
<keyword evidence="4" id="KW-1185">Reference proteome</keyword>
<feature type="domain" description="Phasin" evidence="1">
    <location>
        <begin position="7"/>
        <end position="108"/>
    </location>
</feature>
<dbReference type="Pfam" id="PF09361">
    <property type="entry name" value="Phasin_2"/>
    <property type="match status" value="1"/>
</dbReference>
<name>A0A4V2KCK7_9GAMM</name>
<evidence type="ECO:0000259" key="1">
    <source>
        <dbReference type="Pfam" id="PF09361"/>
    </source>
</evidence>
<dbReference type="NCBIfam" id="TIGR01841">
    <property type="entry name" value="phasin"/>
    <property type="match status" value="1"/>
</dbReference>
<sequence length="191" mass="20382">MSLFDTEKLHSTQKANLDLLQQISSKVFEGVEQLSQLQFKTLRASSDDHFDSFRKLLSARDPQAFAELQASFAQPTAQAERLMEFNRQVYELISGTQSEIAKLAERQIETGAKQVQELVEVIAKNAPTGAEPAVAVLKSALESAGSVYESAQKAAKQAAEIAENGIAAAASAAGQATREAGKAAGGSRKQA</sequence>
<evidence type="ECO:0000313" key="3">
    <source>
        <dbReference type="EMBL" id="TBV08191.1"/>
    </source>
</evidence>
<dbReference type="EMBL" id="QJUL01000008">
    <property type="protein sequence ID" value="TBU95382.1"/>
    <property type="molecule type" value="Genomic_DNA"/>
</dbReference>
<dbReference type="RefSeq" id="WP_131173581.1">
    <property type="nucleotide sequence ID" value="NZ_QJUL01000008.1"/>
</dbReference>
<dbReference type="OrthoDB" id="5298576at2"/>
<comment type="caution">
    <text evidence="2">The sequence shown here is derived from an EMBL/GenBank/DDBJ whole genome shotgun (WGS) entry which is preliminary data.</text>
</comment>
<proteinExistence type="predicted"/>
<organism evidence="2 5">
    <name type="scientific">Phytopseudomonas dryadis</name>
    <dbReference type="NCBI Taxonomy" id="2487520"/>
    <lineage>
        <taxon>Bacteria</taxon>
        <taxon>Pseudomonadati</taxon>
        <taxon>Pseudomonadota</taxon>
        <taxon>Gammaproteobacteria</taxon>
        <taxon>Pseudomonadales</taxon>
        <taxon>Pseudomonadaceae</taxon>
        <taxon>Phytopseudomonas</taxon>
    </lineage>
</organism>
<dbReference type="InterPro" id="IPR010127">
    <property type="entry name" value="Phasin_subfam-1"/>
</dbReference>
<dbReference type="Proteomes" id="UP000291334">
    <property type="component" value="Unassembled WGS sequence"/>
</dbReference>